<gene>
    <name evidence="1" type="ORF">L9F63_018251</name>
</gene>
<protein>
    <submittedName>
        <fullName evidence="1">Uncharacterized protein</fullName>
    </submittedName>
</protein>
<keyword evidence="2" id="KW-1185">Reference proteome</keyword>
<sequence>WKHMNHCLPSLKRHIKTEFIVDTMEAFLSAGISVEKLDHPKGLLNPEEYSGIQNFLIATVKYV</sequence>
<reference evidence="1" key="2">
    <citation type="submission" date="2023-05" db="EMBL/GenBank/DDBJ databases">
        <authorList>
            <person name="Fouks B."/>
        </authorList>
    </citation>
    <scope>NUCLEOTIDE SEQUENCE</scope>
    <source>
        <strain evidence="1">Stay&amp;Tobe</strain>
        <tissue evidence="1">Testes</tissue>
    </source>
</reference>
<reference evidence="1" key="1">
    <citation type="journal article" date="2023" name="IScience">
        <title>Live-bearing cockroach genome reveals convergent evolutionary mechanisms linked to viviparity in insects and beyond.</title>
        <authorList>
            <person name="Fouks B."/>
            <person name="Harrison M.C."/>
            <person name="Mikhailova A.A."/>
            <person name="Marchal E."/>
            <person name="English S."/>
            <person name="Carruthers M."/>
            <person name="Jennings E.C."/>
            <person name="Chiamaka E.L."/>
            <person name="Frigard R.A."/>
            <person name="Pippel M."/>
            <person name="Attardo G.M."/>
            <person name="Benoit J.B."/>
            <person name="Bornberg-Bauer E."/>
            <person name="Tobe S.S."/>
        </authorList>
    </citation>
    <scope>NUCLEOTIDE SEQUENCE</scope>
    <source>
        <strain evidence="1">Stay&amp;Tobe</strain>
    </source>
</reference>
<accession>A0AAD7ZX84</accession>
<evidence type="ECO:0000313" key="2">
    <source>
        <dbReference type="Proteomes" id="UP001233999"/>
    </source>
</evidence>
<feature type="non-terminal residue" evidence="1">
    <location>
        <position position="1"/>
    </location>
</feature>
<dbReference type="Proteomes" id="UP001233999">
    <property type="component" value="Unassembled WGS sequence"/>
</dbReference>
<organism evidence="1 2">
    <name type="scientific">Diploptera punctata</name>
    <name type="common">Pacific beetle cockroach</name>
    <dbReference type="NCBI Taxonomy" id="6984"/>
    <lineage>
        <taxon>Eukaryota</taxon>
        <taxon>Metazoa</taxon>
        <taxon>Ecdysozoa</taxon>
        <taxon>Arthropoda</taxon>
        <taxon>Hexapoda</taxon>
        <taxon>Insecta</taxon>
        <taxon>Pterygota</taxon>
        <taxon>Neoptera</taxon>
        <taxon>Polyneoptera</taxon>
        <taxon>Dictyoptera</taxon>
        <taxon>Blattodea</taxon>
        <taxon>Blaberoidea</taxon>
        <taxon>Blaberidae</taxon>
        <taxon>Diplopterinae</taxon>
        <taxon>Diploptera</taxon>
    </lineage>
</organism>
<dbReference type="EMBL" id="JASPKZ010005685">
    <property type="protein sequence ID" value="KAJ9588381.1"/>
    <property type="molecule type" value="Genomic_DNA"/>
</dbReference>
<proteinExistence type="predicted"/>
<comment type="caution">
    <text evidence="1">The sequence shown here is derived from an EMBL/GenBank/DDBJ whole genome shotgun (WGS) entry which is preliminary data.</text>
</comment>
<name>A0AAD7ZX84_DIPPU</name>
<evidence type="ECO:0000313" key="1">
    <source>
        <dbReference type="EMBL" id="KAJ9588381.1"/>
    </source>
</evidence>
<dbReference type="AlphaFoldDB" id="A0AAD7ZX84"/>
<feature type="non-terminal residue" evidence="1">
    <location>
        <position position="63"/>
    </location>
</feature>